<dbReference type="Gene3D" id="3.65.10.10">
    <property type="entry name" value="Enolpyruvate transferase domain"/>
    <property type="match status" value="2"/>
</dbReference>
<feature type="active site" description="Proton donor" evidence="13">
    <location>
        <position position="117"/>
    </location>
</feature>
<keyword evidence="16" id="KW-1185">Reference proteome</keyword>
<comment type="caution">
    <text evidence="15">The sequence shown here is derived from an EMBL/GenBank/DDBJ whole genome shotgun (WGS) entry which is preliminary data.</text>
</comment>
<dbReference type="InterPro" id="IPR005750">
    <property type="entry name" value="UDP_GlcNAc_COvinyl_MurA"/>
</dbReference>
<dbReference type="PANTHER" id="PTHR43783:SF2">
    <property type="entry name" value="UDP-N-ACETYLGLUCOSAMINE 1-CARBOXYVINYLTRANSFERASE 2"/>
    <property type="match status" value="1"/>
</dbReference>
<evidence type="ECO:0000256" key="9">
    <source>
        <dbReference type="ARBA" id="ARBA00023316"/>
    </source>
</evidence>
<comment type="caution">
    <text evidence="13">Lacks conserved residue(s) required for the propagation of feature annotation.</text>
</comment>
<dbReference type="PANTHER" id="PTHR43783">
    <property type="entry name" value="UDP-N-ACETYLGLUCOSAMINE 1-CARBOXYVINYLTRANSFERASE"/>
    <property type="match status" value="1"/>
</dbReference>
<comment type="pathway">
    <text evidence="2 13">Cell wall biogenesis; peptidoglycan biosynthesis.</text>
</comment>
<evidence type="ECO:0000256" key="7">
    <source>
        <dbReference type="ARBA" id="ARBA00022984"/>
    </source>
</evidence>
<dbReference type="Proteomes" id="UP001597180">
    <property type="component" value="Unassembled WGS sequence"/>
</dbReference>
<comment type="similarity">
    <text evidence="11 13">Belongs to the EPSP synthase family. MurA subfamily.</text>
</comment>
<feature type="binding site" evidence="13">
    <location>
        <position position="327"/>
    </location>
    <ligand>
        <name>UDP-N-acetyl-alpha-D-glucosamine</name>
        <dbReference type="ChEBI" id="CHEBI:57705"/>
    </ligand>
</feature>
<evidence type="ECO:0000256" key="12">
    <source>
        <dbReference type="ARBA" id="ARBA00047527"/>
    </source>
</evidence>
<evidence type="ECO:0000256" key="11">
    <source>
        <dbReference type="ARBA" id="ARBA00038367"/>
    </source>
</evidence>
<dbReference type="InterPro" id="IPR001986">
    <property type="entry name" value="Enolpyruvate_Tfrase_dom"/>
</dbReference>
<evidence type="ECO:0000259" key="14">
    <source>
        <dbReference type="Pfam" id="PF00275"/>
    </source>
</evidence>
<feature type="binding site" evidence="13">
    <location>
        <position position="305"/>
    </location>
    <ligand>
        <name>UDP-N-acetyl-alpha-D-glucosamine</name>
        <dbReference type="ChEBI" id="CHEBI:57705"/>
    </ligand>
</feature>
<evidence type="ECO:0000256" key="8">
    <source>
        <dbReference type="ARBA" id="ARBA00023306"/>
    </source>
</evidence>
<comment type="catalytic activity">
    <reaction evidence="12 13">
        <text>phosphoenolpyruvate + UDP-N-acetyl-alpha-D-glucosamine = UDP-N-acetyl-3-O-(1-carboxyvinyl)-alpha-D-glucosamine + phosphate</text>
        <dbReference type="Rhea" id="RHEA:18681"/>
        <dbReference type="ChEBI" id="CHEBI:43474"/>
        <dbReference type="ChEBI" id="CHEBI:57705"/>
        <dbReference type="ChEBI" id="CHEBI:58702"/>
        <dbReference type="ChEBI" id="CHEBI:68483"/>
        <dbReference type="EC" id="2.5.1.7"/>
    </reaction>
</comment>
<evidence type="ECO:0000256" key="1">
    <source>
        <dbReference type="ARBA" id="ARBA00004496"/>
    </source>
</evidence>
<dbReference type="EC" id="2.5.1.7" evidence="13"/>
<evidence type="ECO:0000256" key="3">
    <source>
        <dbReference type="ARBA" id="ARBA00022490"/>
    </source>
</evidence>
<organism evidence="15 16">
    <name type="scientific">Paenibacillus vulneris</name>
    <dbReference type="NCBI Taxonomy" id="1133364"/>
    <lineage>
        <taxon>Bacteria</taxon>
        <taxon>Bacillati</taxon>
        <taxon>Bacillota</taxon>
        <taxon>Bacilli</taxon>
        <taxon>Bacillales</taxon>
        <taxon>Paenibacillaceae</taxon>
        <taxon>Paenibacillus</taxon>
    </lineage>
</organism>
<dbReference type="RefSeq" id="WP_345589432.1">
    <property type="nucleotide sequence ID" value="NZ_BAABJG010000018.1"/>
</dbReference>
<accession>A0ABW3UNK4</accession>
<dbReference type="Pfam" id="PF00275">
    <property type="entry name" value="EPSP_synthase"/>
    <property type="match status" value="1"/>
</dbReference>
<dbReference type="CDD" id="cd01555">
    <property type="entry name" value="UdpNAET"/>
    <property type="match status" value="1"/>
</dbReference>
<evidence type="ECO:0000256" key="4">
    <source>
        <dbReference type="ARBA" id="ARBA00022618"/>
    </source>
</evidence>
<keyword evidence="5 13" id="KW-0808">Transferase</keyword>
<reference evidence="16" key="1">
    <citation type="journal article" date="2019" name="Int. J. Syst. Evol. Microbiol.">
        <title>The Global Catalogue of Microorganisms (GCM) 10K type strain sequencing project: providing services to taxonomists for standard genome sequencing and annotation.</title>
        <authorList>
            <consortium name="The Broad Institute Genomics Platform"/>
            <consortium name="The Broad Institute Genome Sequencing Center for Infectious Disease"/>
            <person name="Wu L."/>
            <person name="Ma J."/>
        </authorList>
    </citation>
    <scope>NUCLEOTIDE SEQUENCE [LARGE SCALE GENOMIC DNA]</scope>
    <source>
        <strain evidence="16">CCUG 53270</strain>
    </source>
</reference>
<keyword evidence="9 13" id="KW-0961">Cell wall biogenesis/degradation</keyword>
<dbReference type="GO" id="GO:0008760">
    <property type="term" value="F:UDP-N-acetylglucosamine 1-carboxyvinyltransferase activity"/>
    <property type="evidence" value="ECO:0007669"/>
    <property type="project" value="UniProtKB-EC"/>
</dbReference>
<protein>
    <recommendedName>
        <fullName evidence="13">UDP-N-acetylglucosamine 1-carboxyvinyltransferase</fullName>
        <ecNumber evidence="13">2.5.1.7</ecNumber>
    </recommendedName>
    <alternativeName>
        <fullName evidence="13">Enoylpyruvate transferase</fullName>
    </alternativeName>
    <alternativeName>
        <fullName evidence="13">UDP-N-acetylglucosamine enolpyruvyl transferase</fullName>
        <shortName evidence="13">EPT</shortName>
    </alternativeName>
</protein>
<evidence type="ECO:0000256" key="2">
    <source>
        <dbReference type="ARBA" id="ARBA00004752"/>
    </source>
</evidence>
<feature type="binding site" evidence="13">
    <location>
        <begin position="22"/>
        <end position="23"/>
    </location>
    <ligand>
        <name>phosphoenolpyruvate</name>
        <dbReference type="ChEBI" id="CHEBI:58702"/>
    </ligand>
</feature>
<evidence type="ECO:0000256" key="13">
    <source>
        <dbReference type="HAMAP-Rule" id="MF_00111"/>
    </source>
</evidence>
<sequence>MRYIQVQTSGPLHGSVTIQGSKNSSQALLAATCLADAAVVLEGIPNNNDFKTIRQIGKDIGLKIERQSNGEMHIDPRFIHSAFIDPGKSSAYRASYYFVGSLLAKFGKVTVGFPGGDDFVSRPIDQHLKGLRAMGAHITTYDDHYVVEAKKLHGADIYFDMITSGATINCMLAAVRAEGRTRLFNAAMDPEVVDTANFLNQLGARIVGAGTDQIRIEGVPYLGGGKYSVIPDRLIAGSFLMAAGMRGGSITVNNVIPEHMGACLSKLKEIGMELEIRDQSVTAHSYGRLRATRVRTGMYPAFATDLQQPLTALLTQAPGKSIITERVFTQRFNHIMQLKRMGADVSIRKESAYIRGGVPLKGDWVHATDVRAGTCLILAGLAAEGSTNITGIEHIERGYEDAIGLFSSLGARISLKEMSDPRDSHAEWGRV</sequence>
<name>A0ABW3UNK4_9BACL</name>
<evidence type="ECO:0000256" key="5">
    <source>
        <dbReference type="ARBA" id="ARBA00022679"/>
    </source>
</evidence>
<dbReference type="EMBL" id="JBHTLU010000023">
    <property type="protein sequence ID" value="MFD1222313.1"/>
    <property type="molecule type" value="Genomic_DNA"/>
</dbReference>
<dbReference type="NCBIfam" id="TIGR01072">
    <property type="entry name" value="murA"/>
    <property type="match status" value="1"/>
</dbReference>
<evidence type="ECO:0000256" key="6">
    <source>
        <dbReference type="ARBA" id="ARBA00022960"/>
    </source>
</evidence>
<evidence type="ECO:0000313" key="16">
    <source>
        <dbReference type="Proteomes" id="UP001597180"/>
    </source>
</evidence>
<feature type="domain" description="Enolpyruvate transferase" evidence="14">
    <location>
        <begin position="6"/>
        <end position="401"/>
    </location>
</feature>
<evidence type="ECO:0000256" key="10">
    <source>
        <dbReference type="ARBA" id="ARBA00023317"/>
    </source>
</evidence>
<dbReference type="NCBIfam" id="NF006873">
    <property type="entry name" value="PRK09369.1"/>
    <property type="match status" value="1"/>
</dbReference>
<keyword evidence="4 13" id="KW-0132">Cell division</keyword>
<feature type="binding site" evidence="13">
    <location>
        <position position="93"/>
    </location>
    <ligand>
        <name>UDP-N-acetyl-alpha-D-glucosamine</name>
        <dbReference type="ChEBI" id="CHEBI:57705"/>
    </ligand>
</feature>
<proteinExistence type="inferred from homology"/>
<dbReference type="InterPro" id="IPR013792">
    <property type="entry name" value="RNA3'P_cycl/enolpyr_Trfase_a/b"/>
</dbReference>
<dbReference type="InterPro" id="IPR036968">
    <property type="entry name" value="Enolpyruvate_Tfrase_sf"/>
</dbReference>
<comment type="subcellular location">
    <subcellularLocation>
        <location evidence="1 13">Cytoplasm</location>
    </subcellularLocation>
</comment>
<feature type="binding site" evidence="13">
    <location>
        <begin position="122"/>
        <end position="126"/>
    </location>
    <ligand>
        <name>UDP-N-acetyl-alpha-D-glucosamine</name>
        <dbReference type="ChEBI" id="CHEBI:57705"/>
    </ligand>
</feature>
<comment type="function">
    <text evidence="13">Cell wall formation. Adds enolpyruvyl to UDP-N-acetylglucosamine.</text>
</comment>
<keyword evidence="7 13" id="KW-0573">Peptidoglycan synthesis</keyword>
<dbReference type="HAMAP" id="MF_00111">
    <property type="entry name" value="MurA"/>
    <property type="match status" value="1"/>
</dbReference>
<evidence type="ECO:0000313" key="15">
    <source>
        <dbReference type="EMBL" id="MFD1222313.1"/>
    </source>
</evidence>
<dbReference type="InterPro" id="IPR050068">
    <property type="entry name" value="MurA_subfamily"/>
</dbReference>
<gene>
    <name evidence="13 15" type="primary">murA</name>
    <name evidence="15" type="ORF">ACFQ4B_19505</name>
</gene>
<keyword evidence="6 13" id="KW-0133">Cell shape</keyword>
<keyword evidence="3 13" id="KW-0963">Cytoplasm</keyword>
<dbReference type="SUPFAM" id="SSF55205">
    <property type="entry name" value="EPT/RTPC-like"/>
    <property type="match status" value="1"/>
</dbReference>
<keyword evidence="10" id="KW-0670">Pyruvate</keyword>
<keyword evidence="8 13" id="KW-0131">Cell cycle</keyword>